<sequence length="86" mass="10386">MKFLIFGLFTSLKFFAGNAFADFDHTHEKWDQILKQYTTRKGNQVYFKYNELKKNEGVLNSYLNELESLKKEKFNTFNQDQKLAFW</sequence>
<dbReference type="AlphaFoldDB" id="A0A2M7TXH2"/>
<dbReference type="Proteomes" id="UP000228503">
    <property type="component" value="Unassembled WGS sequence"/>
</dbReference>
<comment type="caution">
    <text evidence="2">The sequence shown here is derived from an EMBL/GenBank/DDBJ whole genome shotgun (WGS) entry which is preliminary data.</text>
</comment>
<accession>A0A2M7TXH2</accession>
<proteinExistence type="predicted"/>
<organism evidence="2 3">
    <name type="scientific">Candidatus Roizmanbacteria bacterium CG_4_10_14_0_2_um_filter_39_13</name>
    <dbReference type="NCBI Taxonomy" id="1974825"/>
    <lineage>
        <taxon>Bacteria</taxon>
        <taxon>Candidatus Roizmaniibacteriota</taxon>
    </lineage>
</organism>
<gene>
    <name evidence="2" type="ORF">COY16_04100</name>
</gene>
<evidence type="ECO:0000313" key="2">
    <source>
        <dbReference type="EMBL" id="PIZ62516.1"/>
    </source>
</evidence>
<evidence type="ECO:0000256" key="1">
    <source>
        <dbReference type="SAM" id="SignalP"/>
    </source>
</evidence>
<keyword evidence="1" id="KW-0732">Signal</keyword>
<reference evidence="3" key="1">
    <citation type="submission" date="2017-09" db="EMBL/GenBank/DDBJ databases">
        <title>Depth-based differentiation of microbial function through sediment-hosted aquifers and enrichment of novel symbionts in the deep terrestrial subsurface.</title>
        <authorList>
            <person name="Probst A.J."/>
            <person name="Ladd B."/>
            <person name="Jarett J.K."/>
            <person name="Geller-Mcgrath D.E."/>
            <person name="Sieber C.M.K."/>
            <person name="Emerson J.B."/>
            <person name="Anantharaman K."/>
            <person name="Thomas B.C."/>
            <person name="Malmstrom R."/>
            <person name="Stieglmeier M."/>
            <person name="Klingl A."/>
            <person name="Woyke T."/>
            <person name="Ryan C.M."/>
            <person name="Banfield J.F."/>
        </authorList>
    </citation>
    <scope>NUCLEOTIDE SEQUENCE [LARGE SCALE GENOMIC DNA]</scope>
</reference>
<dbReference type="EMBL" id="PFOB01000053">
    <property type="protein sequence ID" value="PIZ62516.1"/>
    <property type="molecule type" value="Genomic_DNA"/>
</dbReference>
<feature type="non-terminal residue" evidence="2">
    <location>
        <position position="86"/>
    </location>
</feature>
<feature type="chain" id="PRO_5014753652" evidence="1">
    <location>
        <begin position="22"/>
        <end position="86"/>
    </location>
</feature>
<name>A0A2M7TXH2_9BACT</name>
<protein>
    <submittedName>
        <fullName evidence="2">Uncharacterized protein</fullName>
    </submittedName>
</protein>
<evidence type="ECO:0000313" key="3">
    <source>
        <dbReference type="Proteomes" id="UP000228503"/>
    </source>
</evidence>
<feature type="signal peptide" evidence="1">
    <location>
        <begin position="1"/>
        <end position="21"/>
    </location>
</feature>